<accession>A0A2C9XPA1</accession>
<reference evidence="1 2" key="1">
    <citation type="submission" date="2017-05" db="EMBL/GenBank/DDBJ databases">
        <title>The Genome Sequence of Enterococcus sp. 10A9_DIV0425.</title>
        <authorList>
            <consortium name="The Broad Institute Genomics Platform"/>
            <consortium name="The Broad Institute Genomic Center for Infectious Diseases"/>
            <person name="Earl A."/>
            <person name="Manson A."/>
            <person name="Schwartman J."/>
            <person name="Gilmore M."/>
            <person name="Abouelleil A."/>
            <person name="Cao P."/>
            <person name="Chapman S."/>
            <person name="Cusick C."/>
            <person name="Shea T."/>
            <person name="Young S."/>
            <person name="Neafsey D."/>
            <person name="Nusbaum C."/>
            <person name="Birren B."/>
        </authorList>
    </citation>
    <scope>NUCLEOTIDE SEQUENCE [LARGE SCALE GENOMIC DNA]</scope>
    <source>
        <strain evidence="1 2">10A9_DIV0425</strain>
    </source>
</reference>
<keyword evidence="2" id="KW-1185">Reference proteome</keyword>
<name>A0A2C9XPA1_9ENTE</name>
<dbReference type="EMBL" id="NGMO01000001">
    <property type="protein sequence ID" value="OTP12023.1"/>
    <property type="molecule type" value="Genomic_DNA"/>
</dbReference>
<dbReference type="AlphaFoldDB" id="A0A2C9XPA1"/>
<proteinExistence type="predicted"/>
<feature type="non-terminal residue" evidence="1">
    <location>
        <position position="64"/>
    </location>
</feature>
<organism evidence="1 2">
    <name type="scientific">Candidatus Enterococcus wittei</name>
    <dbReference type="NCBI Taxonomy" id="1987383"/>
    <lineage>
        <taxon>Bacteria</taxon>
        <taxon>Bacillati</taxon>
        <taxon>Bacillota</taxon>
        <taxon>Bacilli</taxon>
        <taxon>Lactobacillales</taxon>
        <taxon>Enterococcaceae</taxon>
        <taxon>Enterococcus</taxon>
    </lineage>
</organism>
<evidence type="ECO:0000313" key="2">
    <source>
        <dbReference type="Proteomes" id="UP000194933"/>
    </source>
</evidence>
<evidence type="ECO:0000313" key="1">
    <source>
        <dbReference type="EMBL" id="OTP12023.1"/>
    </source>
</evidence>
<sequence>MKATLIDQTKLTHVATAVPPLYGNFETHFYRIRFHLIIKQKKKRIPTEFVTIPIVKIKKLYKKF</sequence>
<dbReference type="RefSeq" id="WP_218776160.1">
    <property type="nucleotide sequence ID" value="NZ_NGMO01000001.1"/>
</dbReference>
<protein>
    <submittedName>
        <fullName evidence="1">Uncharacterized protein</fullName>
    </submittedName>
</protein>
<gene>
    <name evidence="1" type="ORF">A5844_000238</name>
</gene>
<dbReference type="Proteomes" id="UP000194933">
    <property type="component" value="Unassembled WGS sequence"/>
</dbReference>
<comment type="caution">
    <text evidence="1">The sequence shown here is derived from an EMBL/GenBank/DDBJ whole genome shotgun (WGS) entry which is preliminary data.</text>
</comment>